<dbReference type="EMBL" id="OU015568">
    <property type="protein sequence ID" value="CAG5078933.1"/>
    <property type="molecule type" value="Genomic_DNA"/>
</dbReference>
<protein>
    <submittedName>
        <fullName evidence="2">Oidioi.mRNA.OKI2018_I69.PAR.g9125.t1.cds</fullName>
    </submittedName>
</protein>
<evidence type="ECO:0000256" key="1">
    <source>
        <dbReference type="SAM" id="MobiDB-lite"/>
    </source>
</evidence>
<sequence>MKVFPSILFAGCWAQCQKADFASIDCSNYSFLVTINQTCFDYHWNRGSDWNETMVFGSSGEASCEFNVADQGSTPMEIKFDECTVAPNYPDSNDKTVIDFNLAGQILEHLIGNDDIESYFDFNFKCEFQGVTDLEQMAQLYDADKLKVNESLTLDSSMIPAPNTLTLESSDRSTWSVNCVNCDNVKVGDVYEIQWNNVYGGDLSFRIENIWIGPNSGEKTIHLVENGCVKSNFFLTDIVYSQARILDWSVFKFKSSNSLYFTFDLVLCNPNEENYCLGTSDCLNGIGNQQLFENWINQQGASTATTTTTTTTTTTSGARRRRSTDDENNTLENTRKIVEYSDLSVEVNFPDGANTKEEIVDGETIIRLSNEAPKVFGASGAQELFNSAFLALAAIYFL</sequence>
<dbReference type="Proteomes" id="UP001158576">
    <property type="component" value="Chromosome PAR"/>
</dbReference>
<reference evidence="2 3" key="1">
    <citation type="submission" date="2021-04" db="EMBL/GenBank/DDBJ databases">
        <authorList>
            <person name="Bliznina A."/>
        </authorList>
    </citation>
    <scope>NUCLEOTIDE SEQUENCE [LARGE SCALE GENOMIC DNA]</scope>
</reference>
<proteinExistence type="predicted"/>
<gene>
    <name evidence="2" type="ORF">OKIOD_LOCUS683</name>
</gene>
<evidence type="ECO:0000313" key="2">
    <source>
        <dbReference type="EMBL" id="CAG5078933.1"/>
    </source>
</evidence>
<name>A0ABN7RQ03_OIKDI</name>
<accession>A0ABN7RQ03</accession>
<feature type="region of interest" description="Disordered" evidence="1">
    <location>
        <begin position="302"/>
        <end position="329"/>
    </location>
</feature>
<keyword evidence="3" id="KW-1185">Reference proteome</keyword>
<organism evidence="2 3">
    <name type="scientific">Oikopleura dioica</name>
    <name type="common">Tunicate</name>
    <dbReference type="NCBI Taxonomy" id="34765"/>
    <lineage>
        <taxon>Eukaryota</taxon>
        <taxon>Metazoa</taxon>
        <taxon>Chordata</taxon>
        <taxon>Tunicata</taxon>
        <taxon>Appendicularia</taxon>
        <taxon>Copelata</taxon>
        <taxon>Oikopleuridae</taxon>
        <taxon>Oikopleura</taxon>
    </lineage>
</organism>
<evidence type="ECO:0000313" key="3">
    <source>
        <dbReference type="Proteomes" id="UP001158576"/>
    </source>
</evidence>
<feature type="compositionally biased region" description="Low complexity" evidence="1">
    <location>
        <begin position="302"/>
        <end position="317"/>
    </location>
</feature>